<evidence type="ECO:0000313" key="3">
    <source>
        <dbReference type="Proteomes" id="UP001162972"/>
    </source>
</evidence>
<proteinExistence type="predicted"/>
<dbReference type="InterPro" id="IPR005135">
    <property type="entry name" value="Endo/exonuclease/phosphatase"/>
</dbReference>
<dbReference type="Pfam" id="PF03372">
    <property type="entry name" value="Exo_endo_phos"/>
    <property type="match status" value="1"/>
</dbReference>
<dbReference type="Gene3D" id="3.60.10.10">
    <property type="entry name" value="Endonuclease/exonuclease/phosphatase"/>
    <property type="match status" value="1"/>
</dbReference>
<comment type="caution">
    <text evidence="2">The sequence shown here is derived from an EMBL/GenBank/DDBJ whole genome shotgun (WGS) entry which is preliminary data.</text>
</comment>
<evidence type="ECO:0000259" key="1">
    <source>
        <dbReference type="Pfam" id="PF03372"/>
    </source>
</evidence>
<gene>
    <name evidence="2" type="ORF">OIU84_003686</name>
</gene>
<protein>
    <recommendedName>
        <fullName evidence="1">Endonuclease/exonuclease/phosphatase domain-containing protein</fullName>
    </recommendedName>
</protein>
<dbReference type="InterPro" id="IPR036691">
    <property type="entry name" value="Endo/exonu/phosph_ase_sf"/>
</dbReference>
<dbReference type="PANTHER" id="PTHR33710">
    <property type="entry name" value="BNAC02G09200D PROTEIN"/>
    <property type="match status" value="1"/>
</dbReference>
<keyword evidence="3" id="KW-1185">Reference proteome</keyword>
<dbReference type="SUPFAM" id="SSF56219">
    <property type="entry name" value="DNase I-like"/>
    <property type="match status" value="1"/>
</dbReference>
<reference evidence="2 3" key="1">
    <citation type="journal article" date="2023" name="Int. J. Mol. Sci.">
        <title>De Novo Assembly and Annotation of 11 Diverse Shrub Willow (Salix) Genomes Reveals Novel Gene Organization in Sex-Linked Regions.</title>
        <authorList>
            <person name="Hyden B."/>
            <person name="Feng K."/>
            <person name="Yates T.B."/>
            <person name="Jawdy S."/>
            <person name="Cereghino C."/>
            <person name="Smart L.B."/>
            <person name="Muchero W."/>
        </authorList>
    </citation>
    <scope>NUCLEOTIDE SEQUENCE [LARGE SCALE GENOMIC DNA]</scope>
    <source>
        <tissue evidence="2">Shoot tip</tissue>
    </source>
</reference>
<organism evidence="2 3">
    <name type="scientific">Salix udensis</name>
    <dbReference type="NCBI Taxonomy" id="889485"/>
    <lineage>
        <taxon>Eukaryota</taxon>
        <taxon>Viridiplantae</taxon>
        <taxon>Streptophyta</taxon>
        <taxon>Embryophyta</taxon>
        <taxon>Tracheophyta</taxon>
        <taxon>Spermatophyta</taxon>
        <taxon>Magnoliopsida</taxon>
        <taxon>eudicotyledons</taxon>
        <taxon>Gunneridae</taxon>
        <taxon>Pentapetalae</taxon>
        <taxon>rosids</taxon>
        <taxon>fabids</taxon>
        <taxon>Malpighiales</taxon>
        <taxon>Salicaceae</taxon>
        <taxon>Saliceae</taxon>
        <taxon>Salix</taxon>
    </lineage>
</organism>
<dbReference type="Proteomes" id="UP001162972">
    <property type="component" value="Chromosome 3"/>
</dbReference>
<dbReference type="GO" id="GO:0003824">
    <property type="term" value="F:catalytic activity"/>
    <property type="evidence" value="ECO:0007669"/>
    <property type="project" value="InterPro"/>
</dbReference>
<sequence length="279" mass="32435">MNKIGCWNIRGINGLQKQKYVRDWIKNNKLSLFSLIETKVQYAKLDTLQNGLDLRDWRFISNATGHDKARIIIGWDPAIFDVHCLHFTEQWMTCRVLGIHQQIDIIVTMVYGHNTPAARQAIWDYLRIKGGNFASQPWLLMGDFNATQKVSNSKGGDTNWCSHKQDFGVCMQQAELHIVPYRGIKFTWHNGQAGANMIMKKLDWVIGNTAFAKDWPDAYAHFLPRDVSDHSSMVIHLSEDHFHPRPRFRFLNLWLDREDFMPQLARVWSSLFMGPLFTS</sequence>
<dbReference type="EMBL" id="JAPFFJ010000012">
    <property type="protein sequence ID" value="KAJ6414723.1"/>
    <property type="molecule type" value="Genomic_DNA"/>
</dbReference>
<dbReference type="AlphaFoldDB" id="A0AAD6K1F8"/>
<evidence type="ECO:0000313" key="2">
    <source>
        <dbReference type="EMBL" id="KAJ6414723.1"/>
    </source>
</evidence>
<name>A0AAD6K1F8_9ROSI</name>
<accession>A0AAD6K1F8</accession>
<feature type="domain" description="Endonuclease/exonuclease/phosphatase" evidence="1">
    <location>
        <begin position="7"/>
        <end position="230"/>
    </location>
</feature>
<dbReference type="PANTHER" id="PTHR33710:SF13">
    <property type="entry name" value="ENDONUCLEASE_EXONUCLEASE_PHOSPHATASE FAMILY PROTEIN"/>
    <property type="match status" value="1"/>
</dbReference>